<reference evidence="3" key="1">
    <citation type="submission" date="2022-06" db="EMBL/GenBank/DDBJ databases">
        <title>Complete genome sequences of two strains of the flax pathogen Septoria linicola.</title>
        <authorList>
            <person name="Lapalu N."/>
            <person name="Simon A."/>
            <person name="Demenou B."/>
            <person name="Paumier D."/>
            <person name="Guillot M.-P."/>
            <person name="Gout L."/>
            <person name="Valade R."/>
        </authorList>
    </citation>
    <scope>NUCLEOTIDE SEQUENCE</scope>
    <source>
        <strain evidence="3">SE15195</strain>
    </source>
</reference>
<dbReference type="EMBL" id="CP099419">
    <property type="protein sequence ID" value="USW50377.1"/>
    <property type="molecule type" value="Genomic_DNA"/>
</dbReference>
<gene>
    <name evidence="3" type="ORF">Slin15195_G036960</name>
</gene>
<name>A0A9Q9AJA5_9PEZI</name>
<feature type="chain" id="PRO_5040323792" evidence="2">
    <location>
        <begin position="24"/>
        <end position="768"/>
    </location>
</feature>
<evidence type="ECO:0000256" key="2">
    <source>
        <dbReference type="SAM" id="SignalP"/>
    </source>
</evidence>
<feature type="compositionally biased region" description="Low complexity" evidence="1">
    <location>
        <begin position="318"/>
        <end position="334"/>
    </location>
</feature>
<dbReference type="AlphaFoldDB" id="A0A9Q9AJA5"/>
<protein>
    <submittedName>
        <fullName evidence="3">Uncharacterized protein</fullName>
    </submittedName>
</protein>
<organism evidence="3 4">
    <name type="scientific">Septoria linicola</name>
    <dbReference type="NCBI Taxonomy" id="215465"/>
    <lineage>
        <taxon>Eukaryota</taxon>
        <taxon>Fungi</taxon>
        <taxon>Dikarya</taxon>
        <taxon>Ascomycota</taxon>
        <taxon>Pezizomycotina</taxon>
        <taxon>Dothideomycetes</taxon>
        <taxon>Dothideomycetidae</taxon>
        <taxon>Mycosphaerellales</taxon>
        <taxon>Mycosphaerellaceae</taxon>
        <taxon>Septoria</taxon>
    </lineage>
</organism>
<keyword evidence="2" id="KW-0732">Signal</keyword>
<evidence type="ECO:0000313" key="3">
    <source>
        <dbReference type="EMBL" id="USW50377.1"/>
    </source>
</evidence>
<keyword evidence="4" id="KW-1185">Reference proteome</keyword>
<feature type="signal peptide" evidence="2">
    <location>
        <begin position="1"/>
        <end position="23"/>
    </location>
</feature>
<evidence type="ECO:0000256" key="1">
    <source>
        <dbReference type="SAM" id="MobiDB-lite"/>
    </source>
</evidence>
<accession>A0A9Q9AJA5</accession>
<dbReference type="Proteomes" id="UP001056384">
    <property type="component" value="Chromosome 2"/>
</dbReference>
<evidence type="ECO:0000313" key="4">
    <source>
        <dbReference type="Proteomes" id="UP001056384"/>
    </source>
</evidence>
<feature type="region of interest" description="Disordered" evidence="1">
    <location>
        <begin position="312"/>
        <end position="334"/>
    </location>
</feature>
<sequence>MRIGSSFGSALTGLLLNSAAVSAAPSPSSVSGPARTPAPTIPHVKAIQPTSCAEYTTYSTNAASVSCWKLEKKQNIIPHTCSTYPGMVTECVKHYVGGHPYTPPPNTYKGGQITVTDVSSSIGEKSPTTFAVVTTSADISLSIPTKPADFNPSTDSAAWFFALTPALLGKISGASEMVCPKGKRIRRNTIALPADRIETFRKAVQNIVSESSVNVPEELDITDALRQNAWEVRAGDIVELEPILGADAGGKELAAAVASIGRVGQLEGMSATVADAITESVMKKAAAALLAEGVFVEAAVLLKTMVQKEAEKKGRLPKSSATKTTTSSSSTTDSCAMCTNSAACYVDPDDPQGEDGDPPNVSLRPVVIPICKLLDTKPAKCQCPDGRDYKTSSAAIELVGITTGSKHTSKSTTACPYTKQPTSGDLIVTAPITKGHSTPTFVPTATPTCPPREGPSWRQKFVQDKVRSFCNQAQSQNFKADSSNPLWKRETYWGLKDSLSENQDLAIYIHYEQAACPASNKDKSYTLTSDSCYDAFKWLWVEDVGCLSKPHAQSGPDAGSELWQSGGGYYKDCMWWELGPAGTTHKPPPPPPPSPITPVGPYKYTRPTCTAPPSGKLLPREIMTNSMTKFCNEMSKSKISWNSVAATATPTTTLELWTIKLTPTGQKFGWLEATPKAVTYAAPQPSCDGQCPKWKFSVQVDQKYLGAGQWGKGGVVDFGDKEWCLKWMIKAVDDCPFYYGDSGPYANHRFKKGGHLYADGVRWGIAAV</sequence>
<proteinExistence type="predicted"/>